<dbReference type="PROSITE" id="PS01124">
    <property type="entry name" value="HTH_ARAC_FAMILY_2"/>
    <property type="match status" value="1"/>
</dbReference>
<dbReference type="CDD" id="cd00082">
    <property type="entry name" value="HisKA"/>
    <property type="match status" value="1"/>
</dbReference>
<dbReference type="InterPro" id="IPR011006">
    <property type="entry name" value="CheY-like_superfamily"/>
</dbReference>
<dbReference type="Proteomes" id="UP000559010">
    <property type="component" value="Unassembled WGS sequence"/>
</dbReference>
<evidence type="ECO:0000256" key="7">
    <source>
        <dbReference type="PROSITE-ProRule" id="PRU00169"/>
    </source>
</evidence>
<evidence type="ECO:0000259" key="11">
    <source>
        <dbReference type="PROSITE" id="PS50110"/>
    </source>
</evidence>
<evidence type="ECO:0000259" key="9">
    <source>
        <dbReference type="PROSITE" id="PS01124"/>
    </source>
</evidence>
<evidence type="ECO:0000313" key="13">
    <source>
        <dbReference type="Proteomes" id="UP000559010"/>
    </source>
</evidence>
<dbReference type="InterPro" id="IPR036890">
    <property type="entry name" value="HATPase_C_sf"/>
</dbReference>
<feature type="modified residue" description="4-aspartylphosphate" evidence="7">
    <location>
        <position position="1188"/>
    </location>
</feature>
<dbReference type="PROSITE" id="PS00041">
    <property type="entry name" value="HTH_ARAC_FAMILY_1"/>
    <property type="match status" value="1"/>
</dbReference>
<dbReference type="GO" id="GO:0043565">
    <property type="term" value="F:sequence-specific DNA binding"/>
    <property type="evidence" value="ECO:0007669"/>
    <property type="project" value="InterPro"/>
</dbReference>
<dbReference type="InterPro" id="IPR003661">
    <property type="entry name" value="HisK_dim/P_dom"/>
</dbReference>
<gene>
    <name evidence="12" type="ORF">HH304_14910</name>
</gene>
<dbReference type="SUPFAM" id="SSF52172">
    <property type="entry name" value="CheY-like"/>
    <property type="match status" value="1"/>
</dbReference>
<feature type="domain" description="HTH araC/xylS-type" evidence="9">
    <location>
        <begin position="1287"/>
        <end position="1386"/>
    </location>
</feature>
<name>A0A848J1L2_9BACT</name>
<dbReference type="Pfam" id="PF00072">
    <property type="entry name" value="Response_reg"/>
    <property type="match status" value="1"/>
</dbReference>
<comment type="catalytic activity">
    <reaction evidence="1">
        <text>ATP + protein L-histidine = ADP + protein N-phospho-L-histidine.</text>
        <dbReference type="EC" id="2.7.13.3"/>
    </reaction>
</comment>
<dbReference type="SMART" id="SM00388">
    <property type="entry name" value="HisKA"/>
    <property type="match status" value="1"/>
</dbReference>
<dbReference type="InterPro" id="IPR004358">
    <property type="entry name" value="Sig_transdc_His_kin-like_C"/>
</dbReference>
<dbReference type="Gene3D" id="1.10.287.130">
    <property type="match status" value="1"/>
</dbReference>
<dbReference type="InterPro" id="IPR001789">
    <property type="entry name" value="Sig_transdc_resp-reg_receiver"/>
</dbReference>
<feature type="domain" description="Response regulatory" evidence="11">
    <location>
        <begin position="1140"/>
        <end position="1255"/>
    </location>
</feature>
<dbReference type="Pfam" id="PF00512">
    <property type="entry name" value="HisKA"/>
    <property type="match status" value="1"/>
</dbReference>
<evidence type="ECO:0000256" key="1">
    <source>
        <dbReference type="ARBA" id="ARBA00000085"/>
    </source>
</evidence>
<dbReference type="SUPFAM" id="SSF63829">
    <property type="entry name" value="Calcium-dependent phosphotriesterase"/>
    <property type="match status" value="2"/>
</dbReference>
<feature type="coiled-coil region" evidence="8">
    <location>
        <begin position="823"/>
        <end position="871"/>
    </location>
</feature>
<dbReference type="SUPFAM" id="SSF47384">
    <property type="entry name" value="Homodimeric domain of signal transducing histidine kinase"/>
    <property type="match status" value="1"/>
</dbReference>
<dbReference type="SUPFAM" id="SSF55874">
    <property type="entry name" value="ATPase domain of HSP90 chaperone/DNA topoisomerase II/histidine kinase"/>
    <property type="match status" value="1"/>
</dbReference>
<dbReference type="EMBL" id="JABBNU010000009">
    <property type="protein sequence ID" value="NMM49696.1"/>
    <property type="molecule type" value="Genomic_DNA"/>
</dbReference>
<evidence type="ECO:0000256" key="4">
    <source>
        <dbReference type="ARBA" id="ARBA00023015"/>
    </source>
</evidence>
<organism evidence="12 13">
    <name type="scientific">Marinigracilibium pacificum</name>
    <dbReference type="NCBI Taxonomy" id="2729599"/>
    <lineage>
        <taxon>Bacteria</taxon>
        <taxon>Pseudomonadati</taxon>
        <taxon>Bacteroidota</taxon>
        <taxon>Cytophagia</taxon>
        <taxon>Cytophagales</taxon>
        <taxon>Flammeovirgaceae</taxon>
        <taxon>Marinigracilibium</taxon>
    </lineage>
</organism>
<dbReference type="FunFam" id="1.10.287.130:FF:000045">
    <property type="entry name" value="Two-component system sensor histidine kinase/response regulator"/>
    <property type="match status" value="1"/>
</dbReference>
<keyword evidence="3 7" id="KW-0597">Phosphoprotein</keyword>
<evidence type="ECO:0000256" key="5">
    <source>
        <dbReference type="ARBA" id="ARBA00023125"/>
    </source>
</evidence>
<evidence type="ECO:0000256" key="3">
    <source>
        <dbReference type="ARBA" id="ARBA00022553"/>
    </source>
</evidence>
<dbReference type="InterPro" id="IPR018060">
    <property type="entry name" value="HTH_AraC"/>
</dbReference>
<protein>
    <recommendedName>
        <fullName evidence="2">histidine kinase</fullName>
        <ecNumber evidence="2">2.7.13.3</ecNumber>
    </recommendedName>
</protein>
<comment type="caution">
    <text evidence="12">The sequence shown here is derived from an EMBL/GenBank/DDBJ whole genome shotgun (WGS) entry which is preliminary data.</text>
</comment>
<keyword evidence="8" id="KW-0175">Coiled coil</keyword>
<dbReference type="InterPro" id="IPR011123">
    <property type="entry name" value="Y_Y_Y"/>
</dbReference>
<dbReference type="EC" id="2.7.13.3" evidence="2"/>
<dbReference type="Gene3D" id="3.40.50.2300">
    <property type="match status" value="1"/>
</dbReference>
<dbReference type="Pfam" id="PF02518">
    <property type="entry name" value="HATPase_c"/>
    <property type="match status" value="1"/>
</dbReference>
<dbReference type="Pfam" id="PF07495">
    <property type="entry name" value="Y_Y_Y"/>
    <property type="match status" value="1"/>
</dbReference>
<evidence type="ECO:0000313" key="12">
    <source>
        <dbReference type="EMBL" id="NMM49696.1"/>
    </source>
</evidence>
<evidence type="ECO:0000256" key="6">
    <source>
        <dbReference type="ARBA" id="ARBA00023163"/>
    </source>
</evidence>
<dbReference type="InterPro" id="IPR005467">
    <property type="entry name" value="His_kinase_dom"/>
</dbReference>
<evidence type="ECO:0000259" key="10">
    <source>
        <dbReference type="PROSITE" id="PS50109"/>
    </source>
</evidence>
<dbReference type="PANTHER" id="PTHR43547">
    <property type="entry name" value="TWO-COMPONENT HISTIDINE KINASE"/>
    <property type="match status" value="1"/>
</dbReference>
<dbReference type="PROSITE" id="PS50110">
    <property type="entry name" value="RESPONSE_REGULATORY"/>
    <property type="match status" value="1"/>
</dbReference>
<dbReference type="SMART" id="SM00448">
    <property type="entry name" value="REC"/>
    <property type="match status" value="1"/>
</dbReference>
<dbReference type="RefSeq" id="WP_169683050.1">
    <property type="nucleotide sequence ID" value="NZ_JABBNU010000009.1"/>
</dbReference>
<proteinExistence type="predicted"/>
<dbReference type="Gene3D" id="2.130.10.10">
    <property type="entry name" value="YVTN repeat-like/Quinoprotein amine dehydrogenase"/>
    <property type="match status" value="2"/>
</dbReference>
<dbReference type="Gene3D" id="2.60.40.10">
    <property type="entry name" value="Immunoglobulins"/>
    <property type="match status" value="1"/>
</dbReference>
<sequence length="1393" mass="159004">MPELLLHNVQFHTNLLKTVMIIVTLFSLNTTITFAQRPYTPNISDPMLEAWRFVEFNELDGKGVRCIASSSINNNIWFGIDSGIVRYDGYDWEYFTVNNGFYSAPVQKILVTDKNEVIAGSPKGLFKYDNGKWRKIFTLEGAANLSFNAIKELSSGTIACATNIGLIIVASNKIYLVTSQLNWKNLSNDQVNFNHVVLPEELLPYGVMDNFSDVFELSNGNLWLATTYLLDDEIGDVITISEEEILSKKLINYNRLSKYYDLEFGYEQKIFKEDNGAIWIINKSNRIPAARFEEGEWEYISYGEYFGDDEYSESIIQTNDGTIWIAGIGNLYSLNKTGSWNKYSFQTLNIPQGHIGLHTNSGSELWLYGKQSTVNLVDLSFEKWMTIQDLNYQCQFSNQKEWYLSFNGTVVSHHDQQWSEYDASSNLIQHPVSLFSTSDDHLWALGSDKNVASVGYLQGDKWINFHLDSLSWGVDYRAFLEAEDGSIWIGASPDVYLNIGQRGGLVQIINPYSDSPQIIYHKARKKGLDQLNVYGIAQSDDGTIWIGGSSLFSYNGKKWTKTDNPGLRDFVNNIKFNKETGLIVGSRQHGLFVFNNNSWQNFHIGKGLISNNIIDITTAKSSDEIWVATDKDFSYFNGSSWINKVFPDDLTFTHEGGSIKLTPQNDVWISRSLRAWKRRAYTGTKPNNIVRENYLTHRYRRDKIAPETYIVSYNKNVDKAGITTIFWSGRHFFNRENLEDLYFSYKINDGEWSPFSHNTNHTFTGLSDGDYTFEVRAMDNDGNIDSTPVSITFEVAPPIWKQLWFIALILTFLVTVGFYQYQIIKKRKDLEHLNNSLTRANQDLEIQNDEIELQKDNLQKLVEKNNELASAKLRFFTNITHEFRTPLSLILGPIEQLINEDSKENSKSDSYNLIKKNALRLHRLINQLLEVRRIESGNLQLNLNNQDIISFAREVKDLFNNKAKGDQINLNFQSDYKELEMNFDQDKIEKILFNLLSNAFKHTLKGGTISLNMLRPDNNKKNYIKIEVSDTGEGIDESIKELIFDRFTVGNSLNEEADDSSGIGLSYIKDLIEFHKGTIEAESQKGIGTKFTAYIPTNLTIEKTDEIVNFNISKTIDAKIMATKSLLSYQVENLKEDGKIVLIVEDHKDMRFFIANLLAQDYRIITASDGSEALKILEEEYVDLIVSDVMMPEIDGITFCEKVKADPATSHIPVILLTALAVDEKRIVGYESGADSYLVKPFNPELLKARVKNLLDAQEDLKSKYSEDLRFKPKDVVVTSVDEKFMDQLASLMEENISESGFDVASLCEMIGMSHMHFIRKVKQLTGKKPHDLLKSFRLSRAKQLLSQNKINVSEVGYMVGYDVPNSFTRAFKKEFGLSPSQFAQENSQEIDS</sequence>
<dbReference type="GO" id="GO:0000155">
    <property type="term" value="F:phosphorelay sensor kinase activity"/>
    <property type="evidence" value="ECO:0007669"/>
    <property type="project" value="InterPro"/>
</dbReference>
<dbReference type="SMART" id="SM00387">
    <property type="entry name" value="HATPase_c"/>
    <property type="match status" value="1"/>
</dbReference>
<keyword evidence="13" id="KW-1185">Reference proteome</keyword>
<dbReference type="InterPro" id="IPR015943">
    <property type="entry name" value="WD40/YVTN_repeat-like_dom_sf"/>
</dbReference>
<accession>A0A848J1L2</accession>
<dbReference type="InterPro" id="IPR036097">
    <property type="entry name" value="HisK_dim/P_sf"/>
</dbReference>
<dbReference type="InterPro" id="IPR013783">
    <property type="entry name" value="Ig-like_fold"/>
</dbReference>
<dbReference type="SUPFAM" id="SSF46689">
    <property type="entry name" value="Homeodomain-like"/>
    <property type="match status" value="1"/>
</dbReference>
<dbReference type="InterPro" id="IPR003594">
    <property type="entry name" value="HATPase_dom"/>
</dbReference>
<reference evidence="12 13" key="1">
    <citation type="submission" date="2020-04" db="EMBL/GenBank/DDBJ databases">
        <title>Flammeovirgaceae bacterium KN852 isolated from deep sea.</title>
        <authorList>
            <person name="Zhang D.-C."/>
        </authorList>
    </citation>
    <scope>NUCLEOTIDE SEQUENCE [LARGE SCALE GENOMIC DNA]</scope>
    <source>
        <strain evidence="12 13">KN852</strain>
    </source>
</reference>
<dbReference type="SMART" id="SM00342">
    <property type="entry name" value="HTH_ARAC"/>
    <property type="match status" value="1"/>
</dbReference>
<dbReference type="CDD" id="cd00146">
    <property type="entry name" value="PKD"/>
    <property type="match status" value="1"/>
</dbReference>
<dbReference type="Gene3D" id="3.30.565.10">
    <property type="entry name" value="Histidine kinase-like ATPase, C-terminal domain"/>
    <property type="match status" value="1"/>
</dbReference>
<dbReference type="InterPro" id="IPR009057">
    <property type="entry name" value="Homeodomain-like_sf"/>
</dbReference>
<feature type="domain" description="Histidine kinase" evidence="10">
    <location>
        <begin position="878"/>
        <end position="1099"/>
    </location>
</feature>
<evidence type="ECO:0000256" key="8">
    <source>
        <dbReference type="SAM" id="Coils"/>
    </source>
</evidence>
<keyword evidence="4" id="KW-0805">Transcription regulation</keyword>
<dbReference type="InterPro" id="IPR018062">
    <property type="entry name" value="HTH_AraC-typ_CS"/>
</dbReference>
<dbReference type="Gene3D" id="1.10.10.60">
    <property type="entry name" value="Homeodomain-like"/>
    <property type="match status" value="2"/>
</dbReference>
<dbReference type="PRINTS" id="PR00344">
    <property type="entry name" value="BCTRLSENSOR"/>
</dbReference>
<keyword evidence="6" id="KW-0804">Transcription</keyword>
<dbReference type="Pfam" id="PF12833">
    <property type="entry name" value="HTH_18"/>
    <property type="match status" value="1"/>
</dbReference>
<dbReference type="PANTHER" id="PTHR43547:SF2">
    <property type="entry name" value="HYBRID SIGNAL TRANSDUCTION HISTIDINE KINASE C"/>
    <property type="match status" value="1"/>
</dbReference>
<evidence type="ECO:0000256" key="2">
    <source>
        <dbReference type="ARBA" id="ARBA00012438"/>
    </source>
</evidence>
<keyword evidence="5" id="KW-0238">DNA-binding</keyword>
<dbReference type="PROSITE" id="PS50109">
    <property type="entry name" value="HIS_KIN"/>
    <property type="match status" value="1"/>
</dbReference>
<dbReference type="GO" id="GO:0003700">
    <property type="term" value="F:DNA-binding transcription factor activity"/>
    <property type="evidence" value="ECO:0007669"/>
    <property type="project" value="InterPro"/>
</dbReference>